<dbReference type="EMBL" id="CP009761">
    <property type="protein sequence ID" value="AIZ36724.1"/>
    <property type="molecule type" value="Genomic_DNA"/>
</dbReference>
<organism evidence="1 2">
    <name type="scientific">Parvimonas micra</name>
    <dbReference type="NCBI Taxonomy" id="33033"/>
    <lineage>
        <taxon>Bacteria</taxon>
        <taxon>Bacillati</taxon>
        <taxon>Bacillota</taxon>
        <taxon>Tissierellia</taxon>
        <taxon>Tissierellales</taxon>
        <taxon>Peptoniphilaceae</taxon>
        <taxon>Parvimonas</taxon>
    </lineage>
</organism>
<proteinExistence type="predicted"/>
<keyword evidence="2" id="KW-1185">Reference proteome</keyword>
<dbReference type="STRING" id="33033.NW74_04940"/>
<dbReference type="OrthoDB" id="2704004at2"/>
<dbReference type="Proteomes" id="UP000031386">
    <property type="component" value="Chromosome"/>
</dbReference>
<dbReference type="KEGG" id="pmic:NW74_04940"/>
<dbReference type="AlphaFoldDB" id="A0A0B4S2M8"/>
<sequence>MNDKELIGKVHSSMYHQLKRKGYATAVDVLMDLEILSKTDYELWRNGKVLYLEKVCKVNLKKLSTILHEMRVYAKKGNLKPSFCVYKKWAVKKKNGQGKNPVIKLRFSKSGSEDIEKWYATHFVDTKKIEKIKEEKQVNNSDDKQ</sequence>
<accession>A0A0B4S2M8</accession>
<dbReference type="RefSeq" id="WP_041954187.1">
    <property type="nucleotide sequence ID" value="NZ_CP009761.1"/>
</dbReference>
<name>A0A0B4S2M8_9FIRM</name>
<reference evidence="1 2" key="1">
    <citation type="submission" date="2014-10" db="EMBL/GenBank/DDBJ databases">
        <title>Complete genome sequence of Parvimonas micra KCOM 1535 (= ChDC B708).</title>
        <authorList>
            <person name="Kook J.-K."/>
            <person name="Park S.-N."/>
            <person name="Lim Y.K."/>
            <person name="Roh H."/>
        </authorList>
    </citation>
    <scope>NUCLEOTIDE SEQUENCE [LARGE SCALE GENOMIC DNA]</scope>
    <source>
        <strain evidence="2">KCOM 1535 / ChDC B708</strain>
    </source>
</reference>
<evidence type="ECO:0000313" key="2">
    <source>
        <dbReference type="Proteomes" id="UP000031386"/>
    </source>
</evidence>
<protein>
    <submittedName>
        <fullName evidence="1">Uncharacterized protein</fullName>
    </submittedName>
</protein>
<evidence type="ECO:0000313" key="1">
    <source>
        <dbReference type="EMBL" id="AIZ36724.1"/>
    </source>
</evidence>
<gene>
    <name evidence="1" type="ORF">NW74_04940</name>
</gene>